<dbReference type="OrthoDB" id="5967992at2759"/>
<feature type="transmembrane region" description="Helical" evidence="8">
    <location>
        <begin position="618"/>
        <end position="640"/>
    </location>
</feature>
<evidence type="ECO:0000256" key="9">
    <source>
        <dbReference type="SAM" id="SignalP"/>
    </source>
</evidence>
<feature type="transmembrane region" description="Helical" evidence="8">
    <location>
        <begin position="714"/>
        <end position="732"/>
    </location>
</feature>
<evidence type="ECO:0000256" key="8">
    <source>
        <dbReference type="SAM" id="Phobius"/>
    </source>
</evidence>
<protein>
    <submittedName>
        <fullName evidence="10">SID1 transmembrane family member 1</fullName>
    </submittedName>
</protein>
<keyword evidence="3 8" id="KW-0812">Transmembrane</keyword>
<dbReference type="Pfam" id="PF13965">
    <property type="entry name" value="SID-1_RNA_chan"/>
    <property type="match status" value="1"/>
</dbReference>
<organism evidence="10 11">
    <name type="scientific">Stylophora pistillata</name>
    <name type="common">Smooth cauliflower coral</name>
    <dbReference type="NCBI Taxonomy" id="50429"/>
    <lineage>
        <taxon>Eukaryota</taxon>
        <taxon>Metazoa</taxon>
        <taxon>Cnidaria</taxon>
        <taxon>Anthozoa</taxon>
        <taxon>Hexacorallia</taxon>
        <taxon>Scleractinia</taxon>
        <taxon>Astrocoeniina</taxon>
        <taxon>Pocilloporidae</taxon>
        <taxon>Stylophora</taxon>
    </lineage>
</organism>
<evidence type="ECO:0000256" key="2">
    <source>
        <dbReference type="ARBA" id="ARBA00006618"/>
    </source>
</evidence>
<evidence type="ECO:0000256" key="4">
    <source>
        <dbReference type="ARBA" id="ARBA00022729"/>
    </source>
</evidence>
<dbReference type="GO" id="GO:0005764">
    <property type="term" value="C:lysosome"/>
    <property type="evidence" value="ECO:0007669"/>
    <property type="project" value="TreeGrafter"/>
</dbReference>
<name>A0A2B4S4B3_STYPI</name>
<evidence type="ECO:0000256" key="5">
    <source>
        <dbReference type="ARBA" id="ARBA00022989"/>
    </source>
</evidence>
<feature type="transmembrane region" description="Helical" evidence="8">
    <location>
        <begin position="347"/>
        <end position="372"/>
    </location>
</feature>
<feature type="transmembrane region" description="Helical" evidence="8">
    <location>
        <begin position="548"/>
        <end position="566"/>
    </location>
</feature>
<sequence length="887" mass="100185">MLLPAILLTSVLISTSRFPFAAHAKLSADCTFQQIKSWKIDQNTLAPPLGFRGQLPFSKNRKSHTCLLKTNDSNRMIYLGAKRNKWSKEGSLHLSVYEEVEGSLSTSHLGISTSQAGWKTCPFCPTMREVSEKHLLFSGTAGVSFMVEMQQEGSIQLDEPVEVKLSAKDSYPAVYQFIPAEDISSAQLDVTVTSESKNVPAYLKVSRDCKDVRDNIDVVDYKGESIRLSFTKKGRITLSKFSIPPLTASNSSWFIGIAIKNASGDTPIDATKTVTLTLNRSFDYSYAHAMWVSQCAICIILGLVVSFWAWCNFREDCCLSLCLTREYLSAMLAVICTYAFIRGPKTYSYITFIVGSVLMVGAFQFVFADWYLMIYEGDRDHCYYNDFCYRVRYADIPYNLIVSNLAYVLHGIILAFNVLCMESEVLAQCKKHASSAQENSVDIVSNEHEEGKSQVDKSINKTTQTTEEEALKKKYDFSLGYALAWALCFEGMFSALYHLCPSRFTFQFDTAFMFVIAALSVVLLYNGIGMQSCTREVEAKRRVGAANLFLFFLVPLLIFNYFGTMYHSEAGLDVKLQIPFFLFLILWFLIIALWAGSKLLPKLCCKCHCKCCECCCSCCTIIFVFCAFGFVLIPVLLIVLWSTKVIEFSDAILWFCVAESCIASVGSFCVGLKCESSCFSNSKDRFKKLWDRICDQNCCSKEECCSFFKVTCKLLYTCSILALNCFALWIFFDRETTDKSKSPEKSRDLNQECIFLAFFDWHDVWHISSSFGLLMGALMVIHVSYKSPRLVRRQSQTGAASGASDELRPDSIIMDAPDKQDLKENAQNTPSNYENVPLSFENPCTVSNRDDVRTPARGLQNMTQSFEERNNQCISEMRSSKRFAKRH</sequence>
<keyword evidence="7" id="KW-0325">Glycoprotein</keyword>
<keyword evidence="6 8" id="KW-0472">Membrane</keyword>
<feature type="transmembrane region" description="Helical" evidence="8">
    <location>
        <begin position="764"/>
        <end position="785"/>
    </location>
</feature>
<evidence type="ECO:0000313" key="10">
    <source>
        <dbReference type="EMBL" id="PFX24246.1"/>
    </source>
</evidence>
<evidence type="ECO:0000313" key="11">
    <source>
        <dbReference type="Proteomes" id="UP000225706"/>
    </source>
</evidence>
<feature type="signal peptide" evidence="9">
    <location>
        <begin position="1"/>
        <end position="17"/>
    </location>
</feature>
<dbReference type="AlphaFoldDB" id="A0A2B4S4B3"/>
<feature type="transmembrane region" description="Helical" evidence="8">
    <location>
        <begin position="479"/>
        <end position="499"/>
    </location>
</feature>
<evidence type="ECO:0000256" key="1">
    <source>
        <dbReference type="ARBA" id="ARBA00004141"/>
    </source>
</evidence>
<evidence type="ECO:0000256" key="3">
    <source>
        <dbReference type="ARBA" id="ARBA00022692"/>
    </source>
</evidence>
<dbReference type="GO" id="GO:0003725">
    <property type="term" value="F:double-stranded RNA binding"/>
    <property type="evidence" value="ECO:0007669"/>
    <property type="project" value="TreeGrafter"/>
</dbReference>
<dbReference type="GO" id="GO:0005886">
    <property type="term" value="C:plasma membrane"/>
    <property type="evidence" value="ECO:0007669"/>
    <property type="project" value="TreeGrafter"/>
</dbReference>
<comment type="subcellular location">
    <subcellularLocation>
        <location evidence="1">Membrane</location>
        <topology evidence="1">Multi-pass membrane protein</topology>
    </subcellularLocation>
</comment>
<accession>A0A2B4S4B3</accession>
<dbReference type="PANTHER" id="PTHR12185">
    <property type="entry name" value="SID1 TRANSMEMBRANE FAMILY MEMEBER"/>
    <property type="match status" value="1"/>
</dbReference>
<reference evidence="11" key="1">
    <citation type="journal article" date="2017" name="bioRxiv">
        <title>Comparative analysis of the genomes of Stylophora pistillata and Acropora digitifera provides evidence for extensive differences between species of corals.</title>
        <authorList>
            <person name="Voolstra C.R."/>
            <person name="Li Y."/>
            <person name="Liew Y.J."/>
            <person name="Baumgarten S."/>
            <person name="Zoccola D."/>
            <person name="Flot J.-F."/>
            <person name="Tambutte S."/>
            <person name="Allemand D."/>
            <person name="Aranda M."/>
        </authorList>
    </citation>
    <scope>NUCLEOTIDE SEQUENCE [LARGE SCALE GENOMIC DNA]</scope>
</reference>
<comment type="similarity">
    <text evidence="2">Belongs to the SID1 family.</text>
</comment>
<evidence type="ECO:0000256" key="6">
    <source>
        <dbReference type="ARBA" id="ARBA00023136"/>
    </source>
</evidence>
<keyword evidence="11" id="KW-1185">Reference proteome</keyword>
<keyword evidence="4 9" id="KW-0732">Signal</keyword>
<proteinExistence type="inferred from homology"/>
<dbReference type="GO" id="GO:0051033">
    <property type="term" value="F:RNA transmembrane transporter activity"/>
    <property type="evidence" value="ECO:0007669"/>
    <property type="project" value="TreeGrafter"/>
</dbReference>
<feature type="transmembrane region" description="Helical" evidence="8">
    <location>
        <begin position="289"/>
        <end position="311"/>
    </location>
</feature>
<dbReference type="Proteomes" id="UP000225706">
    <property type="component" value="Unassembled WGS sequence"/>
</dbReference>
<comment type="caution">
    <text evidence="10">The sequence shown here is derived from an EMBL/GenBank/DDBJ whole genome shotgun (WGS) entry which is preliminary data.</text>
</comment>
<feature type="chain" id="PRO_5012044138" evidence="9">
    <location>
        <begin position="18"/>
        <end position="887"/>
    </location>
</feature>
<gene>
    <name evidence="10" type="primary">SIDT1</name>
    <name evidence="10" type="ORF">AWC38_SpisGene11119</name>
</gene>
<keyword evidence="5 8" id="KW-1133">Transmembrane helix</keyword>
<dbReference type="InterPro" id="IPR025958">
    <property type="entry name" value="SID1_TM_fam"/>
</dbReference>
<dbReference type="EMBL" id="LSMT01000181">
    <property type="protein sequence ID" value="PFX24246.1"/>
    <property type="molecule type" value="Genomic_DNA"/>
</dbReference>
<dbReference type="PANTHER" id="PTHR12185:SF14">
    <property type="entry name" value="CHOLESTEROL UPTAKE PROTEIN 1"/>
    <property type="match status" value="1"/>
</dbReference>
<feature type="transmembrane region" description="Helical" evidence="8">
    <location>
        <begin position="511"/>
        <end position="528"/>
    </location>
</feature>
<evidence type="ECO:0000256" key="7">
    <source>
        <dbReference type="ARBA" id="ARBA00023180"/>
    </source>
</evidence>
<feature type="transmembrane region" description="Helical" evidence="8">
    <location>
        <begin position="578"/>
        <end position="597"/>
    </location>
</feature>
<feature type="transmembrane region" description="Helical" evidence="8">
    <location>
        <begin position="652"/>
        <end position="672"/>
    </location>
</feature>